<sequence>MPRVEFIALMAALMGLNALAIDVMLPALPYLGEALNVINENDRSLVVTFYLIGFGITQIMFGPISDRFGRRAPMLLGLIIYIIAAFAAIWAPTFETLLFLRLAQGMGAAGTRVITTAIVRDCYSGRAMAEIMSLVFMIFMIMPIIAPGIGQIILLTAPWEGIFVFMGILASLIVLWAFMRLPETLAKANQRPLTLPGIAQSMKIVLTNRVAMSYSFAGMFMLGMILAFVNTSQQIYVGIYGLGALFPLAFSATAILQALSSYLNARMVGKFGMRGISHFALLVFISVSTLWWVITLFGPMNFWLFYAFMAVDLFLFSWIASNANSLSMEPLGEVAGTASGLFGTIQTIGGALLAYAISQMFDGTLMPVAAGFALMAVGALACVLYAEKGKLFGGENA</sequence>
<gene>
    <name evidence="10" type="ORF">COB13_04040</name>
</gene>
<keyword evidence="5 8" id="KW-0812">Transmembrane</keyword>
<evidence type="ECO:0000256" key="7">
    <source>
        <dbReference type="ARBA" id="ARBA00023136"/>
    </source>
</evidence>
<dbReference type="PANTHER" id="PTHR23502:SF132">
    <property type="entry name" value="POLYAMINE TRANSPORTER 2-RELATED"/>
    <property type="match status" value="1"/>
</dbReference>
<dbReference type="InterPro" id="IPR004812">
    <property type="entry name" value="Efflux_drug-R_Bcr/CmlA"/>
</dbReference>
<dbReference type="GO" id="GO:1990961">
    <property type="term" value="P:xenobiotic detoxification by transmembrane export across the plasma membrane"/>
    <property type="evidence" value="ECO:0007669"/>
    <property type="project" value="InterPro"/>
</dbReference>
<dbReference type="Pfam" id="PF07690">
    <property type="entry name" value="MFS_1"/>
    <property type="match status" value="1"/>
</dbReference>
<dbReference type="InterPro" id="IPR036259">
    <property type="entry name" value="MFS_trans_sf"/>
</dbReference>
<dbReference type="GO" id="GO:0042910">
    <property type="term" value="F:xenobiotic transmembrane transporter activity"/>
    <property type="evidence" value="ECO:0007669"/>
    <property type="project" value="InterPro"/>
</dbReference>
<comment type="similarity">
    <text evidence="2 8">Belongs to the major facilitator superfamily. Bcr/CmlA family.</text>
</comment>
<keyword evidence="7 8" id="KW-0472">Membrane</keyword>
<dbReference type="PROSITE" id="PS50850">
    <property type="entry name" value="MFS"/>
    <property type="match status" value="1"/>
</dbReference>
<proteinExistence type="inferred from homology"/>
<dbReference type="AlphaFoldDB" id="A0A2A4Z7Q8"/>
<comment type="caution">
    <text evidence="8">Lacks conserved residue(s) required for the propagation of feature annotation.</text>
</comment>
<organism evidence="10">
    <name type="scientific">OCS116 cluster bacterium</name>
    <dbReference type="NCBI Taxonomy" id="2030921"/>
    <lineage>
        <taxon>Bacteria</taxon>
        <taxon>Pseudomonadati</taxon>
        <taxon>Pseudomonadota</taxon>
        <taxon>Alphaproteobacteria</taxon>
        <taxon>OCS116 cluster</taxon>
    </lineage>
</organism>
<keyword evidence="8" id="KW-0997">Cell inner membrane</keyword>
<accession>A0A2A4Z7Q8</accession>
<reference evidence="10" key="2">
    <citation type="journal article" date="2018" name="ISME J.">
        <title>A dynamic microbial community with high functional redundancy inhabits the cold, oxic subseafloor aquifer.</title>
        <authorList>
            <person name="Tully B.J."/>
            <person name="Wheat C.G."/>
            <person name="Glazer B.T."/>
            <person name="Huber J.A."/>
        </authorList>
    </citation>
    <scope>NUCLEOTIDE SEQUENCE</scope>
    <source>
        <strain evidence="10">NORP83</strain>
    </source>
</reference>
<dbReference type="PANTHER" id="PTHR23502">
    <property type="entry name" value="MAJOR FACILITATOR SUPERFAMILY"/>
    <property type="match status" value="1"/>
</dbReference>
<feature type="transmembrane region" description="Helical" evidence="8">
    <location>
        <begin position="279"/>
        <end position="297"/>
    </location>
</feature>
<comment type="caution">
    <text evidence="10">The sequence shown here is derived from an EMBL/GenBank/DDBJ whole genome shotgun (WGS) entry which is preliminary data.</text>
</comment>
<evidence type="ECO:0000256" key="3">
    <source>
        <dbReference type="ARBA" id="ARBA00022448"/>
    </source>
</evidence>
<evidence type="ECO:0000313" key="10">
    <source>
        <dbReference type="EMBL" id="PCJ03144.1"/>
    </source>
</evidence>
<keyword evidence="3 8" id="KW-0813">Transport</keyword>
<dbReference type="Gene3D" id="1.20.1720.10">
    <property type="entry name" value="Multidrug resistance protein D"/>
    <property type="match status" value="1"/>
</dbReference>
<evidence type="ECO:0000256" key="2">
    <source>
        <dbReference type="ARBA" id="ARBA00006236"/>
    </source>
</evidence>
<evidence type="ECO:0000256" key="1">
    <source>
        <dbReference type="ARBA" id="ARBA00004651"/>
    </source>
</evidence>
<feature type="transmembrane region" description="Helical" evidence="8">
    <location>
        <begin position="334"/>
        <end position="358"/>
    </location>
</feature>
<feature type="transmembrane region" description="Helical" evidence="8">
    <location>
        <begin position="74"/>
        <end position="92"/>
    </location>
</feature>
<evidence type="ECO:0000256" key="6">
    <source>
        <dbReference type="ARBA" id="ARBA00022989"/>
    </source>
</evidence>
<feature type="transmembrane region" description="Helical" evidence="8">
    <location>
        <begin position="364"/>
        <end position="386"/>
    </location>
</feature>
<feature type="transmembrane region" description="Helical" evidence="8">
    <location>
        <begin position="303"/>
        <end position="322"/>
    </location>
</feature>
<dbReference type="EMBL" id="NVUS01000003">
    <property type="protein sequence ID" value="PCJ03144.1"/>
    <property type="molecule type" value="Genomic_DNA"/>
</dbReference>
<feature type="transmembrane region" description="Helical" evidence="8">
    <location>
        <begin position="161"/>
        <end position="181"/>
    </location>
</feature>
<evidence type="ECO:0000256" key="8">
    <source>
        <dbReference type="RuleBase" id="RU365088"/>
    </source>
</evidence>
<evidence type="ECO:0000256" key="5">
    <source>
        <dbReference type="ARBA" id="ARBA00022692"/>
    </source>
</evidence>
<feature type="transmembrane region" description="Helical" evidence="8">
    <location>
        <begin position="131"/>
        <end position="155"/>
    </location>
</feature>
<evidence type="ECO:0000256" key="4">
    <source>
        <dbReference type="ARBA" id="ARBA00022475"/>
    </source>
</evidence>
<reference key="1">
    <citation type="submission" date="2017-08" db="EMBL/GenBank/DDBJ databases">
        <title>A dynamic microbial community with high functional redundancy inhabits the cold, oxic subseafloor aquifer.</title>
        <authorList>
            <person name="Tully B.J."/>
            <person name="Wheat C.G."/>
            <person name="Glazer B.T."/>
            <person name="Huber J.A."/>
        </authorList>
    </citation>
    <scope>NUCLEOTIDE SEQUENCE [LARGE SCALE GENOMIC DNA]</scope>
</reference>
<feature type="transmembrane region" description="Helical" evidence="8">
    <location>
        <begin position="44"/>
        <end position="62"/>
    </location>
</feature>
<dbReference type="NCBIfam" id="TIGR00710">
    <property type="entry name" value="efflux_Bcr_CflA"/>
    <property type="match status" value="1"/>
</dbReference>
<comment type="subcellular location">
    <subcellularLocation>
        <location evidence="8">Cell inner membrane</location>
        <topology evidence="8">Multi-pass membrane protein</topology>
    </subcellularLocation>
    <subcellularLocation>
        <location evidence="1">Cell membrane</location>
        <topology evidence="1">Multi-pass membrane protein</topology>
    </subcellularLocation>
</comment>
<dbReference type="SUPFAM" id="SSF103473">
    <property type="entry name" value="MFS general substrate transporter"/>
    <property type="match status" value="1"/>
</dbReference>
<dbReference type="CDD" id="cd17320">
    <property type="entry name" value="MFS_MdfA_MDR_like"/>
    <property type="match status" value="1"/>
</dbReference>
<dbReference type="InterPro" id="IPR011701">
    <property type="entry name" value="MFS"/>
</dbReference>
<feature type="transmembrane region" description="Helical" evidence="8">
    <location>
        <begin position="235"/>
        <end position="259"/>
    </location>
</feature>
<dbReference type="InterPro" id="IPR020846">
    <property type="entry name" value="MFS_dom"/>
</dbReference>
<keyword evidence="4" id="KW-1003">Cell membrane</keyword>
<dbReference type="GO" id="GO:0005886">
    <property type="term" value="C:plasma membrane"/>
    <property type="evidence" value="ECO:0007669"/>
    <property type="project" value="UniProtKB-SubCell"/>
</dbReference>
<name>A0A2A4Z7Q8_9PROT</name>
<feature type="transmembrane region" description="Helical" evidence="8">
    <location>
        <begin position="210"/>
        <end position="229"/>
    </location>
</feature>
<protein>
    <recommendedName>
        <fullName evidence="8">Bcr/CflA family efflux transporter</fullName>
    </recommendedName>
</protein>
<evidence type="ECO:0000259" key="9">
    <source>
        <dbReference type="PROSITE" id="PS50850"/>
    </source>
</evidence>
<feature type="domain" description="Major facilitator superfamily (MFS) profile" evidence="9">
    <location>
        <begin position="3"/>
        <end position="390"/>
    </location>
</feature>
<keyword evidence="6 8" id="KW-1133">Transmembrane helix</keyword>